<dbReference type="GeneID" id="70183873"/>
<evidence type="ECO:0000256" key="2">
    <source>
        <dbReference type="SAM" id="SignalP"/>
    </source>
</evidence>
<evidence type="ECO:0000313" key="3">
    <source>
        <dbReference type="EMBL" id="KAH7029766.1"/>
    </source>
</evidence>
<gene>
    <name evidence="3" type="ORF">B0I36DRAFT_326339</name>
</gene>
<keyword evidence="4" id="KW-1185">Reference proteome</keyword>
<feature type="region of interest" description="Disordered" evidence="1">
    <location>
        <begin position="91"/>
        <end position="110"/>
    </location>
</feature>
<feature type="chain" id="PRO_5040137027" description="Secreted protein" evidence="2">
    <location>
        <begin position="27"/>
        <end position="110"/>
    </location>
</feature>
<name>A0A9P8Y7U5_9PEZI</name>
<evidence type="ECO:0000313" key="4">
    <source>
        <dbReference type="Proteomes" id="UP000756346"/>
    </source>
</evidence>
<dbReference type="AlphaFoldDB" id="A0A9P8Y7U5"/>
<dbReference type="EMBL" id="JAGTJQ010000006">
    <property type="protein sequence ID" value="KAH7029766.1"/>
    <property type="molecule type" value="Genomic_DNA"/>
</dbReference>
<protein>
    <recommendedName>
        <fullName evidence="5">Secreted protein</fullName>
    </recommendedName>
</protein>
<accession>A0A9P8Y7U5</accession>
<reference evidence="3" key="1">
    <citation type="journal article" date="2021" name="Nat. Commun.">
        <title>Genetic determinants of endophytism in the Arabidopsis root mycobiome.</title>
        <authorList>
            <person name="Mesny F."/>
            <person name="Miyauchi S."/>
            <person name="Thiergart T."/>
            <person name="Pickel B."/>
            <person name="Atanasova L."/>
            <person name="Karlsson M."/>
            <person name="Huettel B."/>
            <person name="Barry K.W."/>
            <person name="Haridas S."/>
            <person name="Chen C."/>
            <person name="Bauer D."/>
            <person name="Andreopoulos W."/>
            <person name="Pangilinan J."/>
            <person name="LaButti K."/>
            <person name="Riley R."/>
            <person name="Lipzen A."/>
            <person name="Clum A."/>
            <person name="Drula E."/>
            <person name="Henrissat B."/>
            <person name="Kohler A."/>
            <person name="Grigoriev I.V."/>
            <person name="Martin F.M."/>
            <person name="Hacquard S."/>
        </authorList>
    </citation>
    <scope>NUCLEOTIDE SEQUENCE</scope>
    <source>
        <strain evidence="3">MPI-CAGE-CH-0230</strain>
    </source>
</reference>
<feature type="signal peptide" evidence="2">
    <location>
        <begin position="1"/>
        <end position="26"/>
    </location>
</feature>
<sequence length="110" mass="12097">MHDRHTAPGQRGLLLLLASLSENAYLQPVRRGRCCPTHAGPVRHSPTPRWHPSHVSDLTIAKPRVPRAYSRHQTGSVVRCRGIACVAAAHPTAKRGPRDMSGSRTRDVDL</sequence>
<keyword evidence="2" id="KW-0732">Signal</keyword>
<dbReference type="RefSeq" id="XP_046012054.1">
    <property type="nucleotide sequence ID" value="XM_046154327.1"/>
</dbReference>
<comment type="caution">
    <text evidence="3">The sequence shown here is derived from an EMBL/GenBank/DDBJ whole genome shotgun (WGS) entry which is preliminary data.</text>
</comment>
<proteinExistence type="predicted"/>
<evidence type="ECO:0000256" key="1">
    <source>
        <dbReference type="SAM" id="MobiDB-lite"/>
    </source>
</evidence>
<evidence type="ECO:0008006" key="5">
    <source>
        <dbReference type="Google" id="ProtNLM"/>
    </source>
</evidence>
<dbReference type="Proteomes" id="UP000756346">
    <property type="component" value="Unassembled WGS sequence"/>
</dbReference>
<organism evidence="3 4">
    <name type="scientific">Microdochium trichocladiopsis</name>
    <dbReference type="NCBI Taxonomy" id="1682393"/>
    <lineage>
        <taxon>Eukaryota</taxon>
        <taxon>Fungi</taxon>
        <taxon>Dikarya</taxon>
        <taxon>Ascomycota</taxon>
        <taxon>Pezizomycotina</taxon>
        <taxon>Sordariomycetes</taxon>
        <taxon>Xylariomycetidae</taxon>
        <taxon>Xylariales</taxon>
        <taxon>Microdochiaceae</taxon>
        <taxon>Microdochium</taxon>
    </lineage>
</organism>